<dbReference type="InterPro" id="IPR000182">
    <property type="entry name" value="GNAT_dom"/>
</dbReference>
<protein>
    <recommendedName>
        <fullName evidence="1">N-acetyltransferase domain-containing protein</fullName>
    </recommendedName>
</protein>
<dbReference type="Pfam" id="PF00583">
    <property type="entry name" value="Acetyltransf_1"/>
    <property type="match status" value="1"/>
</dbReference>
<dbReference type="InterPro" id="IPR016181">
    <property type="entry name" value="Acyl_CoA_acyltransferase"/>
</dbReference>
<sequence>MTKNEKPEKENTPEPDFLMESVFVAESDVAAETNVTSKGLHIRIRPATANDAESIEIILSTYFLDREDIPYENFIVAEMESGKSFKIIGCAVYNRFRSPNFESFYEIHTIAVLPSYKNKGIGRQLLLALVSDILKSGEPALSTTVYTRTTSPEFFIREGFSMIENDEKKELWQECRDCAKFETCIQKALSKLVKYN</sequence>
<dbReference type="GeneID" id="89230448"/>
<gene>
    <name evidence="2" type="ORF">MsAc7_13470</name>
</gene>
<dbReference type="AlphaFoldDB" id="A0AA96V573"/>
<evidence type="ECO:0000313" key="2">
    <source>
        <dbReference type="EMBL" id="WNY25785.1"/>
    </source>
</evidence>
<dbReference type="PROSITE" id="PS51186">
    <property type="entry name" value="GNAT"/>
    <property type="match status" value="1"/>
</dbReference>
<reference evidence="2 3" key="1">
    <citation type="submission" date="2023-07" db="EMBL/GenBank/DDBJ databases">
        <title>Closed genoem sequence of Methanosarcinaceae archaeon Ac7.</title>
        <authorList>
            <person name="Poehlein A."/>
            <person name="Protasov E."/>
            <person name="Platt K."/>
            <person name="Reeh H."/>
            <person name="Daniel R."/>
            <person name="Brune A."/>
        </authorList>
    </citation>
    <scope>NUCLEOTIDE SEQUENCE [LARGE SCALE GENOMIC DNA]</scope>
    <source>
        <strain evidence="2 3">Ac7</strain>
    </source>
</reference>
<dbReference type="EMBL" id="CP131060">
    <property type="protein sequence ID" value="WNY25785.1"/>
    <property type="molecule type" value="Genomic_DNA"/>
</dbReference>
<feature type="domain" description="N-acetyltransferase" evidence="1">
    <location>
        <begin position="42"/>
        <end position="182"/>
    </location>
</feature>
<accession>A0AA96V573</accession>
<dbReference type="Gene3D" id="3.40.630.30">
    <property type="match status" value="1"/>
</dbReference>
<dbReference type="SUPFAM" id="SSF55729">
    <property type="entry name" value="Acyl-CoA N-acyltransferases (Nat)"/>
    <property type="match status" value="1"/>
</dbReference>
<keyword evidence="3" id="KW-1185">Reference proteome</keyword>
<organism evidence="2 3">
    <name type="scientific">Methanolapillus millepedarum</name>
    <dbReference type="NCBI Taxonomy" id="3028296"/>
    <lineage>
        <taxon>Archaea</taxon>
        <taxon>Methanobacteriati</taxon>
        <taxon>Methanobacteriota</taxon>
        <taxon>Stenosarchaea group</taxon>
        <taxon>Methanomicrobia</taxon>
        <taxon>Methanosarcinales</taxon>
        <taxon>Methanosarcinaceae</taxon>
        <taxon>Methanolapillus</taxon>
    </lineage>
</organism>
<dbReference type="Proteomes" id="UP001303587">
    <property type="component" value="Chromosome"/>
</dbReference>
<dbReference type="GO" id="GO:0016747">
    <property type="term" value="F:acyltransferase activity, transferring groups other than amino-acyl groups"/>
    <property type="evidence" value="ECO:0007669"/>
    <property type="project" value="InterPro"/>
</dbReference>
<name>A0AA96V573_9EURY</name>
<evidence type="ECO:0000313" key="3">
    <source>
        <dbReference type="Proteomes" id="UP001303587"/>
    </source>
</evidence>
<dbReference type="RefSeq" id="WP_338102134.1">
    <property type="nucleotide sequence ID" value="NZ_CP131060.1"/>
</dbReference>
<dbReference type="CDD" id="cd04301">
    <property type="entry name" value="NAT_SF"/>
    <property type="match status" value="1"/>
</dbReference>
<proteinExistence type="predicted"/>
<evidence type="ECO:0000259" key="1">
    <source>
        <dbReference type="PROSITE" id="PS51186"/>
    </source>
</evidence>